<organism evidence="6 7">
    <name type="scientific">Leifsonia shinshuensis</name>
    <dbReference type="NCBI Taxonomy" id="150026"/>
    <lineage>
        <taxon>Bacteria</taxon>
        <taxon>Bacillati</taxon>
        <taxon>Actinomycetota</taxon>
        <taxon>Actinomycetes</taxon>
        <taxon>Micrococcales</taxon>
        <taxon>Microbacteriaceae</taxon>
        <taxon>Leifsonia</taxon>
    </lineage>
</organism>
<dbReference type="Pfam" id="PF00356">
    <property type="entry name" value="LacI"/>
    <property type="match status" value="1"/>
</dbReference>
<dbReference type="Gene3D" id="1.10.260.40">
    <property type="entry name" value="lambda repressor-like DNA-binding domains"/>
    <property type="match status" value="1"/>
</dbReference>
<evidence type="ECO:0000256" key="1">
    <source>
        <dbReference type="ARBA" id="ARBA00023015"/>
    </source>
</evidence>
<dbReference type="InterPro" id="IPR000843">
    <property type="entry name" value="HTH_LacI"/>
</dbReference>
<dbReference type="GO" id="GO:0000976">
    <property type="term" value="F:transcription cis-regulatory region binding"/>
    <property type="evidence" value="ECO:0007669"/>
    <property type="project" value="TreeGrafter"/>
</dbReference>
<dbReference type="CDD" id="cd01392">
    <property type="entry name" value="HTH_LacI"/>
    <property type="match status" value="1"/>
</dbReference>
<dbReference type="EMBL" id="JACCFL010000001">
    <property type="protein sequence ID" value="NYJ25445.1"/>
    <property type="molecule type" value="Genomic_DNA"/>
</dbReference>
<dbReference type="SMART" id="SM00354">
    <property type="entry name" value="HTH_LACI"/>
    <property type="match status" value="1"/>
</dbReference>
<evidence type="ECO:0000256" key="4">
    <source>
        <dbReference type="SAM" id="MobiDB-lite"/>
    </source>
</evidence>
<dbReference type="SUPFAM" id="SSF53822">
    <property type="entry name" value="Periplasmic binding protein-like I"/>
    <property type="match status" value="1"/>
</dbReference>
<dbReference type="InterPro" id="IPR010982">
    <property type="entry name" value="Lambda_DNA-bd_dom_sf"/>
</dbReference>
<evidence type="ECO:0000259" key="5">
    <source>
        <dbReference type="PROSITE" id="PS50932"/>
    </source>
</evidence>
<dbReference type="Pfam" id="PF13377">
    <property type="entry name" value="Peripla_BP_3"/>
    <property type="match status" value="1"/>
</dbReference>
<keyword evidence="1" id="KW-0805">Transcription regulation</keyword>
<dbReference type="PANTHER" id="PTHR30146:SF153">
    <property type="entry name" value="LACTOSE OPERON REPRESSOR"/>
    <property type="match status" value="1"/>
</dbReference>
<accession>A0A853D453</accession>
<dbReference type="InterPro" id="IPR046335">
    <property type="entry name" value="LacI/GalR-like_sensor"/>
</dbReference>
<name>A0A853D453_9MICO</name>
<feature type="domain" description="HTH lacI-type" evidence="5">
    <location>
        <begin position="11"/>
        <end position="65"/>
    </location>
</feature>
<dbReference type="Gene3D" id="3.40.50.2300">
    <property type="match status" value="2"/>
</dbReference>
<gene>
    <name evidence="6" type="ORF">HNR13_003732</name>
</gene>
<dbReference type="PROSITE" id="PS50932">
    <property type="entry name" value="HTH_LACI_2"/>
    <property type="match status" value="1"/>
</dbReference>
<keyword evidence="3" id="KW-0804">Transcription</keyword>
<feature type="region of interest" description="Disordered" evidence="4">
    <location>
        <begin position="1"/>
        <end position="21"/>
    </location>
</feature>
<dbReference type="PANTHER" id="PTHR30146">
    <property type="entry name" value="LACI-RELATED TRANSCRIPTIONAL REPRESSOR"/>
    <property type="match status" value="1"/>
</dbReference>
<evidence type="ECO:0000313" key="6">
    <source>
        <dbReference type="EMBL" id="NYJ25445.1"/>
    </source>
</evidence>
<comment type="caution">
    <text evidence="6">The sequence shown here is derived from an EMBL/GenBank/DDBJ whole genome shotgun (WGS) entry which is preliminary data.</text>
</comment>
<dbReference type="SUPFAM" id="SSF47413">
    <property type="entry name" value="lambda repressor-like DNA-binding domains"/>
    <property type="match status" value="1"/>
</dbReference>
<keyword evidence="2 6" id="KW-0238">DNA-binding</keyword>
<proteinExistence type="predicted"/>
<evidence type="ECO:0000256" key="2">
    <source>
        <dbReference type="ARBA" id="ARBA00023125"/>
    </source>
</evidence>
<evidence type="ECO:0000256" key="3">
    <source>
        <dbReference type="ARBA" id="ARBA00023163"/>
    </source>
</evidence>
<feature type="compositionally biased region" description="Basic and acidic residues" evidence="4">
    <location>
        <begin position="1"/>
        <end position="12"/>
    </location>
</feature>
<sequence>MSDEGLRRERPTLSDVAGMAGTSVPTVSKVLRGGTDVSPATRARVMDAVHAVGYARSPRATAPRSSAPESDAPAMIDLVVDHVHGTWANGVLTGVESAATAAGVDVVITIARPDGNWVSRLLRRPSRGAVVVLVDPAPGHFAALEAAHIPVVLVTPMSEPSAPAMRVGVTNWDGGRTAAEHLLALGHQRFAVVGGTRAHLYSRARIDGFRSALEVAGGAGPTVVHGDWDRARAAEAIAPVLAGPDRPTAVFACSDLMAMGVYDAAKAAGLRVPDDLSVVGFDDVPEASWGAPPLTTIRQPIAEMGEVAVRLLLAASDPAAAPEAELARVDLSTSLVVRSSTARPAD</sequence>
<dbReference type="InterPro" id="IPR028082">
    <property type="entry name" value="Peripla_BP_I"/>
</dbReference>
<dbReference type="GO" id="GO:0003700">
    <property type="term" value="F:DNA-binding transcription factor activity"/>
    <property type="evidence" value="ECO:0007669"/>
    <property type="project" value="TreeGrafter"/>
</dbReference>
<evidence type="ECO:0000313" key="7">
    <source>
        <dbReference type="Proteomes" id="UP000578352"/>
    </source>
</evidence>
<dbReference type="AlphaFoldDB" id="A0A853D453"/>
<dbReference type="RefSeq" id="WP_179608169.1">
    <property type="nucleotide sequence ID" value="NZ_BAABEH010000001.1"/>
</dbReference>
<dbReference type="Proteomes" id="UP000578352">
    <property type="component" value="Unassembled WGS sequence"/>
</dbReference>
<protein>
    <submittedName>
        <fullName evidence="6">DNA-binding LacI/PurR family transcriptional regulator</fullName>
    </submittedName>
</protein>
<reference evidence="6 7" key="1">
    <citation type="submission" date="2020-07" db="EMBL/GenBank/DDBJ databases">
        <title>Sequencing the genomes of 1000 actinobacteria strains.</title>
        <authorList>
            <person name="Klenk H.-P."/>
        </authorList>
    </citation>
    <scope>NUCLEOTIDE SEQUENCE [LARGE SCALE GENOMIC DNA]</scope>
    <source>
        <strain evidence="6 7">DSM 15165</strain>
    </source>
</reference>